<dbReference type="Proteomes" id="UP000318422">
    <property type="component" value="Unassembled WGS sequence"/>
</dbReference>
<dbReference type="OrthoDB" id="9812260at2"/>
<accession>A0A4Y4CW32</accession>
<feature type="coiled-coil region" evidence="4">
    <location>
        <begin position="129"/>
        <end position="156"/>
    </location>
</feature>
<keyword evidence="7" id="KW-0418">Kinase</keyword>
<evidence type="ECO:0000259" key="6">
    <source>
        <dbReference type="PROSITE" id="PS50110"/>
    </source>
</evidence>
<dbReference type="GO" id="GO:0000160">
    <property type="term" value="P:phosphorelay signal transduction system"/>
    <property type="evidence" value="ECO:0007669"/>
    <property type="project" value="InterPro"/>
</dbReference>
<dbReference type="PANTHER" id="PTHR43065">
    <property type="entry name" value="SENSOR HISTIDINE KINASE"/>
    <property type="match status" value="1"/>
</dbReference>
<gene>
    <name evidence="7" type="ORF">ZRA01_24050</name>
</gene>
<dbReference type="SUPFAM" id="SSF55874">
    <property type="entry name" value="ATPase domain of HSP90 chaperone/DNA topoisomerase II/histidine kinase"/>
    <property type="match status" value="1"/>
</dbReference>
<dbReference type="InterPro" id="IPR001789">
    <property type="entry name" value="Sig_transdc_resp-reg_receiver"/>
</dbReference>
<keyword evidence="4" id="KW-0175">Coiled coil</keyword>
<dbReference type="Gene3D" id="1.10.287.130">
    <property type="match status" value="1"/>
</dbReference>
<dbReference type="Pfam" id="PF00072">
    <property type="entry name" value="Response_reg"/>
    <property type="match status" value="1"/>
</dbReference>
<feature type="domain" description="Response regulatory" evidence="6">
    <location>
        <begin position="3"/>
        <end position="119"/>
    </location>
</feature>
<keyword evidence="8" id="KW-1185">Reference proteome</keyword>
<evidence type="ECO:0000259" key="5">
    <source>
        <dbReference type="PROSITE" id="PS50109"/>
    </source>
</evidence>
<dbReference type="PROSITE" id="PS50109">
    <property type="entry name" value="HIS_KIN"/>
    <property type="match status" value="1"/>
</dbReference>
<comment type="catalytic activity">
    <reaction evidence="1">
        <text>ATP + protein L-histidine = ADP + protein N-phospho-L-histidine.</text>
        <dbReference type="EC" id="2.7.13.3"/>
    </reaction>
</comment>
<dbReference type="RefSeq" id="WP_141352536.1">
    <property type="nucleotide sequence ID" value="NZ_BJNV01000041.1"/>
</dbReference>
<sequence>MKVILVVDDDATNLRTLGELLRPEYRVRLASSGEDALRIAGSDPRPDLILLDVMMPVMDGYEVLRRLQADEATRTIPVVFVTALHDEDSEQRGFELGAADFIHKPIRAAVALSRIRAQIDARTARESLRRKAQHMARVAEQGAEQLENTRQQLLQSEKMASIGQLSAGIAHEINNPVGFVASNLAALGRYLDDLFSIIDACAAESGAPAEQRLAEVRGLMQRLEYDYLKEDVLDLLAESKEGVERVRQIVADMKGFSHAGASGWQWADLHGGLDSTLNIARSTFKHHCTLVKRYGELPQIHCIPSQLNQVFMNLVVNAAQAIEGSGEITVTTGRVGDDSVQVSIADTGKGISPEGLRRLFEPFYTTKPVGEGTGLGLTLSREIVQRHRGQIEVNSELGKGTVFTLTLPIDPVLDIDADTEPPAAAV</sequence>
<dbReference type="EC" id="2.7.13.3" evidence="2"/>
<evidence type="ECO:0000256" key="1">
    <source>
        <dbReference type="ARBA" id="ARBA00000085"/>
    </source>
</evidence>
<dbReference type="Pfam" id="PF02518">
    <property type="entry name" value="HATPase_c"/>
    <property type="match status" value="1"/>
</dbReference>
<evidence type="ECO:0000256" key="4">
    <source>
        <dbReference type="SAM" id="Coils"/>
    </source>
</evidence>
<protein>
    <recommendedName>
        <fullName evidence="2">histidine kinase</fullName>
        <ecNumber evidence="2">2.7.13.3</ecNumber>
    </recommendedName>
</protein>
<organism evidence="7 8">
    <name type="scientific">Zoogloea ramigera</name>
    <dbReference type="NCBI Taxonomy" id="350"/>
    <lineage>
        <taxon>Bacteria</taxon>
        <taxon>Pseudomonadati</taxon>
        <taxon>Pseudomonadota</taxon>
        <taxon>Betaproteobacteria</taxon>
        <taxon>Rhodocyclales</taxon>
        <taxon>Zoogloeaceae</taxon>
        <taxon>Zoogloea</taxon>
    </lineage>
</organism>
<evidence type="ECO:0000313" key="8">
    <source>
        <dbReference type="Proteomes" id="UP000318422"/>
    </source>
</evidence>
<evidence type="ECO:0000256" key="3">
    <source>
        <dbReference type="PROSITE-ProRule" id="PRU00169"/>
    </source>
</evidence>
<dbReference type="SMART" id="SM00448">
    <property type="entry name" value="REC"/>
    <property type="match status" value="1"/>
</dbReference>
<keyword evidence="3" id="KW-0597">Phosphoprotein</keyword>
<keyword evidence="7" id="KW-0808">Transferase</keyword>
<dbReference type="AlphaFoldDB" id="A0A4Y4CW32"/>
<feature type="modified residue" description="4-aspartylphosphate" evidence="3">
    <location>
        <position position="52"/>
    </location>
</feature>
<dbReference type="InterPro" id="IPR005467">
    <property type="entry name" value="His_kinase_dom"/>
</dbReference>
<proteinExistence type="predicted"/>
<dbReference type="InterPro" id="IPR004358">
    <property type="entry name" value="Sig_transdc_His_kin-like_C"/>
</dbReference>
<dbReference type="InterPro" id="IPR011006">
    <property type="entry name" value="CheY-like_superfamily"/>
</dbReference>
<dbReference type="SUPFAM" id="SSF52172">
    <property type="entry name" value="CheY-like"/>
    <property type="match status" value="1"/>
</dbReference>
<evidence type="ECO:0000313" key="7">
    <source>
        <dbReference type="EMBL" id="GEC96332.1"/>
    </source>
</evidence>
<dbReference type="InterPro" id="IPR036890">
    <property type="entry name" value="HATPase_C_sf"/>
</dbReference>
<reference evidence="7 8" key="1">
    <citation type="submission" date="2019-06" db="EMBL/GenBank/DDBJ databases">
        <title>Whole genome shotgun sequence of Zoogloea ramigera NBRC 15342.</title>
        <authorList>
            <person name="Hosoyama A."/>
            <person name="Uohara A."/>
            <person name="Ohji S."/>
            <person name="Ichikawa N."/>
        </authorList>
    </citation>
    <scope>NUCLEOTIDE SEQUENCE [LARGE SCALE GENOMIC DNA]</scope>
    <source>
        <strain evidence="7 8">NBRC 15342</strain>
    </source>
</reference>
<dbReference type="SMART" id="SM00387">
    <property type="entry name" value="HATPase_c"/>
    <property type="match status" value="1"/>
</dbReference>
<dbReference type="Gene3D" id="3.40.50.2300">
    <property type="match status" value="1"/>
</dbReference>
<dbReference type="Gene3D" id="3.30.565.10">
    <property type="entry name" value="Histidine kinase-like ATPase, C-terminal domain"/>
    <property type="match status" value="1"/>
</dbReference>
<dbReference type="PANTHER" id="PTHR43065:SF50">
    <property type="entry name" value="HISTIDINE KINASE"/>
    <property type="match status" value="1"/>
</dbReference>
<feature type="domain" description="Histidine kinase" evidence="5">
    <location>
        <begin position="168"/>
        <end position="411"/>
    </location>
</feature>
<dbReference type="CDD" id="cd19920">
    <property type="entry name" value="REC_PA4781-like"/>
    <property type="match status" value="1"/>
</dbReference>
<evidence type="ECO:0000256" key="2">
    <source>
        <dbReference type="ARBA" id="ARBA00012438"/>
    </source>
</evidence>
<dbReference type="InterPro" id="IPR003594">
    <property type="entry name" value="HATPase_dom"/>
</dbReference>
<dbReference type="PRINTS" id="PR00344">
    <property type="entry name" value="BCTRLSENSOR"/>
</dbReference>
<dbReference type="EMBL" id="BJNV01000041">
    <property type="protein sequence ID" value="GEC96332.1"/>
    <property type="molecule type" value="Genomic_DNA"/>
</dbReference>
<name>A0A4Y4CW32_ZOORA</name>
<dbReference type="GO" id="GO:0004673">
    <property type="term" value="F:protein histidine kinase activity"/>
    <property type="evidence" value="ECO:0007669"/>
    <property type="project" value="UniProtKB-EC"/>
</dbReference>
<comment type="caution">
    <text evidence="7">The sequence shown here is derived from an EMBL/GenBank/DDBJ whole genome shotgun (WGS) entry which is preliminary data.</text>
</comment>
<dbReference type="PROSITE" id="PS50110">
    <property type="entry name" value="RESPONSE_REGULATORY"/>
    <property type="match status" value="1"/>
</dbReference>